<gene>
    <name evidence="2" type="ORF">E2C01_005308</name>
</gene>
<reference evidence="2 3" key="1">
    <citation type="submission" date="2019-05" db="EMBL/GenBank/DDBJ databases">
        <title>Another draft genome of Portunus trituberculatus and its Hox gene families provides insights of decapod evolution.</title>
        <authorList>
            <person name="Jeong J.-H."/>
            <person name="Song I."/>
            <person name="Kim S."/>
            <person name="Choi T."/>
            <person name="Kim D."/>
            <person name="Ryu S."/>
            <person name="Kim W."/>
        </authorList>
    </citation>
    <scope>NUCLEOTIDE SEQUENCE [LARGE SCALE GENOMIC DNA]</scope>
    <source>
        <tissue evidence="2">Muscle</tissue>
    </source>
</reference>
<evidence type="ECO:0000313" key="3">
    <source>
        <dbReference type="Proteomes" id="UP000324222"/>
    </source>
</evidence>
<feature type="region of interest" description="Disordered" evidence="1">
    <location>
        <begin position="94"/>
        <end position="121"/>
    </location>
</feature>
<feature type="region of interest" description="Disordered" evidence="1">
    <location>
        <begin position="47"/>
        <end position="72"/>
    </location>
</feature>
<dbReference type="Proteomes" id="UP000324222">
    <property type="component" value="Unassembled WGS sequence"/>
</dbReference>
<comment type="caution">
    <text evidence="2">The sequence shown here is derived from an EMBL/GenBank/DDBJ whole genome shotgun (WGS) entry which is preliminary data.</text>
</comment>
<dbReference type="EMBL" id="VSRR010000225">
    <property type="protein sequence ID" value="MPC12605.1"/>
    <property type="molecule type" value="Genomic_DNA"/>
</dbReference>
<protein>
    <submittedName>
        <fullName evidence="2">Uncharacterized protein</fullName>
    </submittedName>
</protein>
<feature type="region of interest" description="Disordered" evidence="1">
    <location>
        <begin position="1"/>
        <end position="26"/>
    </location>
</feature>
<proteinExistence type="predicted"/>
<evidence type="ECO:0000256" key="1">
    <source>
        <dbReference type="SAM" id="MobiDB-lite"/>
    </source>
</evidence>
<organism evidence="2 3">
    <name type="scientific">Portunus trituberculatus</name>
    <name type="common">Swimming crab</name>
    <name type="synonym">Neptunus trituberculatus</name>
    <dbReference type="NCBI Taxonomy" id="210409"/>
    <lineage>
        <taxon>Eukaryota</taxon>
        <taxon>Metazoa</taxon>
        <taxon>Ecdysozoa</taxon>
        <taxon>Arthropoda</taxon>
        <taxon>Crustacea</taxon>
        <taxon>Multicrustacea</taxon>
        <taxon>Malacostraca</taxon>
        <taxon>Eumalacostraca</taxon>
        <taxon>Eucarida</taxon>
        <taxon>Decapoda</taxon>
        <taxon>Pleocyemata</taxon>
        <taxon>Brachyura</taxon>
        <taxon>Eubrachyura</taxon>
        <taxon>Portunoidea</taxon>
        <taxon>Portunidae</taxon>
        <taxon>Portuninae</taxon>
        <taxon>Portunus</taxon>
    </lineage>
</organism>
<accession>A0A5B7CTP5</accession>
<feature type="compositionally biased region" description="Basic and acidic residues" evidence="1">
    <location>
        <begin position="95"/>
        <end position="104"/>
    </location>
</feature>
<evidence type="ECO:0000313" key="2">
    <source>
        <dbReference type="EMBL" id="MPC12605.1"/>
    </source>
</evidence>
<feature type="compositionally biased region" description="Basic and acidic residues" evidence="1">
    <location>
        <begin position="47"/>
        <end position="69"/>
    </location>
</feature>
<keyword evidence="3" id="KW-1185">Reference proteome</keyword>
<name>A0A5B7CTP5_PORTR</name>
<sequence>MQKKHEKTQGSLEKVKTTRHGREFVSKGRLVDTSRLLQNVAGDVVQLRRKEKRETRGKEEMEGGGKTRNGEALYEENQLISVVKARCLRPLLWERGSERPEEAQPTKIFRLRPGTEKEEEE</sequence>
<feature type="compositionally biased region" description="Basic and acidic residues" evidence="1">
    <location>
        <begin position="13"/>
        <end position="26"/>
    </location>
</feature>
<dbReference type="AlphaFoldDB" id="A0A5B7CTP5"/>